<proteinExistence type="predicted"/>
<dbReference type="GO" id="GO:0000978">
    <property type="term" value="F:RNA polymerase II cis-regulatory region sequence-specific DNA binding"/>
    <property type="evidence" value="ECO:0007669"/>
    <property type="project" value="TreeGrafter"/>
</dbReference>
<keyword evidence="2" id="KW-0805">Transcription regulation</keyword>
<dbReference type="EMBL" id="JBANMG010000009">
    <property type="protein sequence ID" value="KAK6949329.1"/>
    <property type="molecule type" value="Genomic_DNA"/>
</dbReference>
<dbReference type="Gene3D" id="4.10.280.10">
    <property type="entry name" value="Helix-loop-helix DNA-binding domain"/>
    <property type="match status" value="1"/>
</dbReference>
<dbReference type="GO" id="GO:0046983">
    <property type="term" value="F:protein dimerization activity"/>
    <property type="evidence" value="ECO:0007669"/>
    <property type="project" value="InterPro"/>
</dbReference>
<gene>
    <name evidence="8" type="ORF">Daesc_009404</name>
</gene>
<dbReference type="PANTHER" id="PTHR15741:SF39">
    <property type="entry name" value="BHLH TRANSCRIPTION FACTOR (EUROFUNG)"/>
    <property type="match status" value="1"/>
</dbReference>
<accession>A0AAX6M9L2</accession>
<evidence type="ECO:0000256" key="5">
    <source>
        <dbReference type="ARBA" id="ARBA00023242"/>
    </source>
</evidence>
<evidence type="ECO:0000256" key="2">
    <source>
        <dbReference type="ARBA" id="ARBA00023015"/>
    </source>
</evidence>
<feature type="region of interest" description="Disordered" evidence="6">
    <location>
        <begin position="115"/>
        <end position="141"/>
    </location>
</feature>
<evidence type="ECO:0000313" key="9">
    <source>
        <dbReference type="Proteomes" id="UP001369815"/>
    </source>
</evidence>
<comment type="subcellular location">
    <subcellularLocation>
        <location evidence="1">Nucleus</location>
    </subcellularLocation>
</comment>
<dbReference type="GO" id="GO:0000981">
    <property type="term" value="F:DNA-binding transcription factor activity, RNA polymerase II-specific"/>
    <property type="evidence" value="ECO:0007669"/>
    <property type="project" value="TreeGrafter"/>
</dbReference>
<reference evidence="8 9" key="1">
    <citation type="journal article" date="2024" name="Front Chem Biol">
        <title>Unveiling the potential of Daldinia eschscholtzii MFLUCC 19-0629 through bioactivity and bioinformatics studies for enhanced sustainable agriculture production.</title>
        <authorList>
            <person name="Brooks S."/>
            <person name="Weaver J.A."/>
            <person name="Klomchit A."/>
            <person name="Alharthi S.A."/>
            <person name="Onlamun T."/>
            <person name="Nurani R."/>
            <person name="Vong T.K."/>
            <person name="Alberti F."/>
            <person name="Greco C."/>
        </authorList>
    </citation>
    <scope>NUCLEOTIDE SEQUENCE [LARGE SCALE GENOMIC DNA]</scope>
    <source>
        <strain evidence="8">MFLUCC 19-0629</strain>
    </source>
</reference>
<evidence type="ECO:0000256" key="4">
    <source>
        <dbReference type="ARBA" id="ARBA00023163"/>
    </source>
</evidence>
<evidence type="ECO:0000259" key="7">
    <source>
        <dbReference type="PROSITE" id="PS50888"/>
    </source>
</evidence>
<evidence type="ECO:0000256" key="3">
    <source>
        <dbReference type="ARBA" id="ARBA00023125"/>
    </source>
</evidence>
<dbReference type="InterPro" id="IPR036638">
    <property type="entry name" value="HLH_DNA-bd_sf"/>
</dbReference>
<name>A0AAX6M9L2_9PEZI</name>
<comment type="caution">
    <text evidence="8">The sequence shown here is derived from an EMBL/GenBank/DDBJ whole genome shotgun (WGS) entry which is preliminary data.</text>
</comment>
<feature type="region of interest" description="Disordered" evidence="6">
    <location>
        <begin position="1"/>
        <end position="44"/>
    </location>
</feature>
<keyword evidence="5" id="KW-0539">Nucleus</keyword>
<dbReference type="PANTHER" id="PTHR15741">
    <property type="entry name" value="BASIC HELIX-LOOP-HELIX ZIP TRANSCRIPTION FACTOR"/>
    <property type="match status" value="1"/>
</dbReference>
<dbReference type="InterPro" id="IPR052207">
    <property type="entry name" value="Max-like/E-box_TFs"/>
</dbReference>
<dbReference type="PROSITE" id="PS50888">
    <property type="entry name" value="BHLH"/>
    <property type="match status" value="1"/>
</dbReference>
<evidence type="ECO:0000256" key="6">
    <source>
        <dbReference type="SAM" id="MobiDB-lite"/>
    </source>
</evidence>
<dbReference type="GO" id="GO:0005634">
    <property type="term" value="C:nucleus"/>
    <property type="evidence" value="ECO:0007669"/>
    <property type="project" value="UniProtKB-SubCell"/>
</dbReference>
<evidence type="ECO:0000256" key="1">
    <source>
        <dbReference type="ARBA" id="ARBA00004123"/>
    </source>
</evidence>
<sequence>MSEPRSKSPQDGEHGGSSTVHDDKPRLTEEEKKQNHIASEQKRREAIRAGFDRLCELVPGLQGHGRSEGYVLKETVKYMREQLAKRRELVEAAEAQGVAVPERLKEPVKILERLEARQKEQQEKARREGLEKGHDPDDYES</sequence>
<feature type="domain" description="BHLH" evidence="7">
    <location>
        <begin position="31"/>
        <end position="82"/>
    </location>
</feature>
<dbReference type="Proteomes" id="UP001369815">
    <property type="component" value="Unassembled WGS sequence"/>
</dbReference>
<keyword evidence="3" id="KW-0238">DNA-binding</keyword>
<keyword evidence="9" id="KW-1185">Reference proteome</keyword>
<dbReference type="InterPro" id="IPR057072">
    <property type="entry name" value="bHLH_INO4"/>
</dbReference>
<dbReference type="SUPFAM" id="SSF47459">
    <property type="entry name" value="HLH, helix-loop-helix DNA-binding domain"/>
    <property type="match status" value="1"/>
</dbReference>
<dbReference type="Pfam" id="PF23181">
    <property type="entry name" value="bHLH_INO4"/>
    <property type="match status" value="1"/>
</dbReference>
<keyword evidence="4" id="KW-0804">Transcription</keyword>
<dbReference type="SMART" id="SM00353">
    <property type="entry name" value="HLH"/>
    <property type="match status" value="1"/>
</dbReference>
<dbReference type="InterPro" id="IPR011598">
    <property type="entry name" value="bHLH_dom"/>
</dbReference>
<dbReference type="AlphaFoldDB" id="A0AAX6M9L2"/>
<evidence type="ECO:0000313" key="8">
    <source>
        <dbReference type="EMBL" id="KAK6949329.1"/>
    </source>
</evidence>
<organism evidence="8 9">
    <name type="scientific">Daldinia eschscholtzii</name>
    <dbReference type="NCBI Taxonomy" id="292717"/>
    <lineage>
        <taxon>Eukaryota</taxon>
        <taxon>Fungi</taxon>
        <taxon>Dikarya</taxon>
        <taxon>Ascomycota</taxon>
        <taxon>Pezizomycotina</taxon>
        <taxon>Sordariomycetes</taxon>
        <taxon>Xylariomycetidae</taxon>
        <taxon>Xylariales</taxon>
        <taxon>Hypoxylaceae</taxon>
        <taxon>Daldinia</taxon>
    </lineage>
</organism>
<protein>
    <recommendedName>
        <fullName evidence="7">BHLH domain-containing protein</fullName>
    </recommendedName>
</protein>